<gene>
    <name evidence="2" type="ORF">SNA_30075</name>
</gene>
<proteinExistence type="predicted"/>
<dbReference type="PATRIC" id="fig|1240678.4.peg.6437"/>
<name>A0A0D7CFE1_9ACTN</name>
<keyword evidence="1" id="KW-0812">Transmembrane</keyword>
<keyword evidence="1" id="KW-1133">Transmembrane helix</keyword>
<dbReference type="InterPro" id="IPR007403">
    <property type="entry name" value="DUF456"/>
</dbReference>
<keyword evidence="1" id="KW-0472">Membrane</keyword>
<evidence type="ECO:0000313" key="3">
    <source>
        <dbReference type="Proteomes" id="UP000032458"/>
    </source>
</evidence>
<dbReference type="EMBL" id="JRKI01000045">
    <property type="protein sequence ID" value="KIZ14741.1"/>
    <property type="molecule type" value="Genomic_DNA"/>
</dbReference>
<evidence type="ECO:0000256" key="1">
    <source>
        <dbReference type="SAM" id="Phobius"/>
    </source>
</evidence>
<comment type="caution">
    <text evidence="2">The sequence shown here is derived from an EMBL/GenBank/DDBJ whole genome shotgun (WGS) entry which is preliminary data.</text>
</comment>
<feature type="transmembrane region" description="Helical" evidence="1">
    <location>
        <begin position="133"/>
        <end position="159"/>
    </location>
</feature>
<sequence>MSVWQLVAVGLVLLLGLVGVLVPGVPGPPIVWAGVLWWAMTAQTRTAWTVLIAATLVLLLNQALKWLLPARSLHTVGTPYRILFLAGTAGIVGFFLLPVVGAPLGAVGGLYVLERLRLGSHGDAWASTRTVMRAVGLSVLAELFACLLVVGAWVGAVIAG</sequence>
<protein>
    <submittedName>
        <fullName evidence="2">Membrane protein</fullName>
    </submittedName>
</protein>
<keyword evidence="3" id="KW-1185">Reference proteome</keyword>
<accession>A0A0D7CFE1</accession>
<dbReference type="Proteomes" id="UP000032458">
    <property type="component" value="Unassembled WGS sequence"/>
</dbReference>
<dbReference type="Pfam" id="PF04306">
    <property type="entry name" value="DUF456"/>
    <property type="match status" value="1"/>
</dbReference>
<feature type="transmembrane region" description="Helical" evidence="1">
    <location>
        <begin position="80"/>
        <end position="113"/>
    </location>
</feature>
<dbReference type="RefSeq" id="WP_030070957.1">
    <property type="nucleotide sequence ID" value="NZ_JRKI01000045.1"/>
</dbReference>
<dbReference type="AlphaFoldDB" id="A0A0D7CFE1"/>
<organism evidence="2 3">
    <name type="scientific">Streptomyces natalensis ATCC 27448</name>
    <dbReference type="NCBI Taxonomy" id="1240678"/>
    <lineage>
        <taxon>Bacteria</taxon>
        <taxon>Bacillati</taxon>
        <taxon>Actinomycetota</taxon>
        <taxon>Actinomycetes</taxon>
        <taxon>Kitasatosporales</taxon>
        <taxon>Streptomycetaceae</taxon>
        <taxon>Streptomyces</taxon>
    </lineage>
</organism>
<feature type="transmembrane region" description="Helical" evidence="1">
    <location>
        <begin position="49"/>
        <end position="68"/>
    </location>
</feature>
<reference evidence="2 3" key="1">
    <citation type="submission" date="2014-09" db="EMBL/GenBank/DDBJ databases">
        <title>Draft genome sequence of Streptomyces natalensis ATCC 27448, producer of the antifungal pimaricin.</title>
        <authorList>
            <person name="Mendes M.V."/>
            <person name="Beites T."/>
            <person name="Pires S."/>
            <person name="Santos C.L."/>
            <person name="Moradas-Ferreira P."/>
        </authorList>
    </citation>
    <scope>NUCLEOTIDE SEQUENCE [LARGE SCALE GENOMIC DNA]</scope>
    <source>
        <strain evidence="2 3">ATCC 27448</strain>
    </source>
</reference>
<evidence type="ECO:0000313" key="2">
    <source>
        <dbReference type="EMBL" id="KIZ14741.1"/>
    </source>
</evidence>